<accession>A0A3P3TA76</accession>
<proteinExistence type="predicted"/>
<dbReference type="OrthoDB" id="9803035at2"/>
<dbReference type="EMBL" id="RRCN01000002">
    <property type="protein sequence ID" value="RRJ54850.1"/>
    <property type="molecule type" value="Genomic_DNA"/>
</dbReference>
<dbReference type="Proteomes" id="UP000267017">
    <property type="component" value="Unassembled WGS sequence"/>
</dbReference>
<feature type="transmembrane region" description="Helical" evidence="1">
    <location>
        <begin position="9"/>
        <end position="33"/>
    </location>
</feature>
<evidence type="ECO:0000313" key="3">
    <source>
        <dbReference type="Proteomes" id="UP000267017"/>
    </source>
</evidence>
<comment type="caution">
    <text evidence="2">The sequence shown here is derived from an EMBL/GenBank/DDBJ whole genome shotgun (WGS) entry which is preliminary data.</text>
</comment>
<keyword evidence="1" id="KW-1133">Transmembrane helix</keyword>
<evidence type="ECO:0000256" key="1">
    <source>
        <dbReference type="SAM" id="Phobius"/>
    </source>
</evidence>
<name>A0A3P3TA76_9BACL</name>
<evidence type="ECO:0000313" key="2">
    <source>
        <dbReference type="EMBL" id="RRJ54850.1"/>
    </source>
</evidence>
<organism evidence="2 3">
    <name type="scientific">Paenibacillus oralis</name>
    <dbReference type="NCBI Taxonomy" id="2490856"/>
    <lineage>
        <taxon>Bacteria</taxon>
        <taxon>Bacillati</taxon>
        <taxon>Bacillota</taxon>
        <taxon>Bacilli</taxon>
        <taxon>Bacillales</taxon>
        <taxon>Paenibacillaceae</taxon>
        <taxon>Paenibacillus</taxon>
    </lineage>
</organism>
<keyword evidence="1" id="KW-0472">Membrane</keyword>
<protein>
    <submittedName>
        <fullName evidence="2">Uncharacterized protein</fullName>
    </submittedName>
</protein>
<gene>
    <name evidence="2" type="ORF">EHV15_35340</name>
</gene>
<keyword evidence="1" id="KW-0812">Transmembrane</keyword>
<sequence>MNIHRMQRFVLRFFIFMLFIPTSIFTGLGIVSILHWQGYTKLPDVPVIILGASTIFILYMIPKGLTHIIAQREIKNYFPITNDTIRSHRQFYKDNINQEISYLKQAIEAFRVRGMRDDYNIFVSKLNTFIEIKSLLQKDMDLHRDHLVCLNQVFNKRYLLKKLQN</sequence>
<dbReference type="AlphaFoldDB" id="A0A3P3TA76"/>
<keyword evidence="3" id="KW-1185">Reference proteome</keyword>
<feature type="transmembrane region" description="Helical" evidence="1">
    <location>
        <begin position="45"/>
        <end position="62"/>
    </location>
</feature>
<reference evidence="2 3" key="1">
    <citation type="submission" date="2018-11" db="EMBL/GenBank/DDBJ databases">
        <title>Genome sequencing of Paenibacillus sp. KCOM 3021 (= ChDC PVNT-B20).</title>
        <authorList>
            <person name="Kook J.-K."/>
            <person name="Park S.-N."/>
            <person name="Lim Y.K."/>
        </authorList>
    </citation>
    <scope>NUCLEOTIDE SEQUENCE [LARGE SCALE GENOMIC DNA]</scope>
    <source>
        <strain evidence="2 3">KCOM 3021</strain>
    </source>
</reference>